<evidence type="ECO:0000313" key="9">
    <source>
        <dbReference type="Proteomes" id="UP000472265"/>
    </source>
</evidence>
<accession>A0A671W8Z7</accession>
<dbReference type="SMART" id="SM00336">
    <property type="entry name" value="BBOX"/>
    <property type="match status" value="1"/>
</dbReference>
<evidence type="ECO:0000256" key="1">
    <source>
        <dbReference type="ARBA" id="ARBA00022723"/>
    </source>
</evidence>
<dbReference type="PROSITE" id="PS50089">
    <property type="entry name" value="ZF_RING_2"/>
    <property type="match status" value="1"/>
</dbReference>
<name>A0A671W8Z7_SPAAU</name>
<evidence type="ECO:0000256" key="4">
    <source>
        <dbReference type="PROSITE-ProRule" id="PRU00024"/>
    </source>
</evidence>
<dbReference type="Ensembl" id="ENSSAUT00010036986.1">
    <property type="protein sequence ID" value="ENSSAUP00010035109.1"/>
    <property type="gene ID" value="ENSSAUG00010014850.1"/>
</dbReference>
<dbReference type="Gene3D" id="3.30.160.60">
    <property type="entry name" value="Classic Zinc Finger"/>
    <property type="match status" value="1"/>
</dbReference>
<evidence type="ECO:0000259" key="6">
    <source>
        <dbReference type="PROSITE" id="PS50119"/>
    </source>
</evidence>
<evidence type="ECO:0000313" key="8">
    <source>
        <dbReference type="Ensembl" id="ENSSAUP00010035109.1"/>
    </source>
</evidence>
<dbReference type="InterPro" id="IPR001841">
    <property type="entry name" value="Znf_RING"/>
</dbReference>
<keyword evidence="3" id="KW-0862">Zinc</keyword>
<dbReference type="InterPro" id="IPR013083">
    <property type="entry name" value="Znf_RING/FYVE/PHD"/>
</dbReference>
<dbReference type="Pfam" id="PF00643">
    <property type="entry name" value="zf-B_box"/>
    <property type="match status" value="1"/>
</dbReference>
<dbReference type="Proteomes" id="UP000472265">
    <property type="component" value="Chromosome 22"/>
</dbReference>
<dbReference type="Gene3D" id="3.30.40.10">
    <property type="entry name" value="Zinc/RING finger domain, C3HC4 (zinc finger)"/>
    <property type="match status" value="1"/>
</dbReference>
<gene>
    <name evidence="8" type="primary">LOC115573727</name>
</gene>
<reference evidence="8" key="2">
    <citation type="submission" date="2025-08" db="UniProtKB">
        <authorList>
            <consortium name="Ensembl"/>
        </authorList>
    </citation>
    <scope>IDENTIFICATION</scope>
</reference>
<feature type="domain" description="B30.2/SPRY" evidence="7">
    <location>
        <begin position="272"/>
        <end position="460"/>
    </location>
</feature>
<dbReference type="SUPFAM" id="SSF57845">
    <property type="entry name" value="B-box zinc-binding domain"/>
    <property type="match status" value="1"/>
</dbReference>
<dbReference type="InParanoid" id="A0A671W8Z7"/>
<dbReference type="OMA" id="MANHIKL"/>
<dbReference type="SUPFAM" id="SSF57850">
    <property type="entry name" value="RING/U-box"/>
    <property type="match status" value="1"/>
</dbReference>
<dbReference type="SUPFAM" id="SSF49899">
    <property type="entry name" value="Concanavalin A-like lectins/glucanases"/>
    <property type="match status" value="1"/>
</dbReference>
<dbReference type="InterPro" id="IPR006574">
    <property type="entry name" value="PRY"/>
</dbReference>
<evidence type="ECO:0000259" key="7">
    <source>
        <dbReference type="PROSITE" id="PS50188"/>
    </source>
</evidence>
<feature type="domain" description="RING-type" evidence="5">
    <location>
        <begin position="14"/>
        <end position="54"/>
    </location>
</feature>
<dbReference type="RefSeq" id="XP_030260498.1">
    <property type="nucleotide sequence ID" value="XM_030404638.1"/>
</dbReference>
<dbReference type="PANTHER" id="PTHR24103">
    <property type="entry name" value="E3 UBIQUITIN-PROTEIN LIGASE TRIM"/>
    <property type="match status" value="1"/>
</dbReference>
<keyword evidence="2 4" id="KW-0863">Zinc-finger</keyword>
<dbReference type="GO" id="GO:0008270">
    <property type="term" value="F:zinc ion binding"/>
    <property type="evidence" value="ECO:0007669"/>
    <property type="project" value="UniProtKB-KW"/>
</dbReference>
<dbReference type="SMART" id="SM00184">
    <property type="entry name" value="RING"/>
    <property type="match status" value="1"/>
</dbReference>
<feature type="domain" description="B box-type" evidence="6">
    <location>
        <begin position="84"/>
        <end position="125"/>
    </location>
</feature>
<dbReference type="Gene3D" id="2.60.120.920">
    <property type="match status" value="1"/>
</dbReference>
<protein>
    <submittedName>
        <fullName evidence="8">Zinc-binding protein A33-like</fullName>
    </submittedName>
</protein>
<dbReference type="GeneTree" id="ENSGT00970000193390"/>
<proteinExistence type="predicted"/>
<dbReference type="PROSITE" id="PS00518">
    <property type="entry name" value="ZF_RING_1"/>
    <property type="match status" value="1"/>
</dbReference>
<dbReference type="PRINTS" id="PR01407">
    <property type="entry name" value="BUTYPHLNCDUF"/>
</dbReference>
<dbReference type="Pfam" id="PF13765">
    <property type="entry name" value="PRY"/>
    <property type="match status" value="1"/>
</dbReference>
<evidence type="ECO:0000256" key="3">
    <source>
        <dbReference type="ARBA" id="ARBA00022833"/>
    </source>
</evidence>
<dbReference type="InterPro" id="IPR013320">
    <property type="entry name" value="ConA-like_dom_sf"/>
</dbReference>
<sequence>MAANTSASEVECTCPVCCDIFKEPVVLFCGHSFCKSCLQEWWRQSRLHSCPVCKEIFPMGEPPRNLALRNLSDALRQERSQRANSKDICSLHREELKLFCQDDKQLICVICRDSQKHKKHNFIPVNEAAEAQRSQLKVQLMTLKSKRLSFTSEKDKCDKMKSHIKLQAQQTEKTIKEEFQKLYQFLRADEAARIDALRKEAMLKTEAMKIRIINLTAEISTLTNSIETIKKEMRAEDTSFMLNIKSTMERSQCNLPEPETPSGALIDEAKHLGKLLFTVWMKMKNKIQYTPVILDPNTGSSDLTISEQMTRSTKSEKVQPLPANPERLNCTQTFGSYGFTSGKHWWDVEVGGYWGVGVAARPNDQYASLKIWGIYMCVCTDILRELSSFDYVNIVLEDSFPQKVRVHLDYDKGIVTFFDLDKKTLVHTMRHTFTEPVFPYFRENSKILPAELSVVIKQPR</sequence>
<dbReference type="AlphaFoldDB" id="A0A671W8Z7"/>
<dbReference type="InterPro" id="IPR050143">
    <property type="entry name" value="TRIM/RBCC"/>
</dbReference>
<reference evidence="8" key="1">
    <citation type="submission" date="2021-04" db="EMBL/GenBank/DDBJ databases">
        <authorList>
            <consortium name="Wellcome Sanger Institute Data Sharing"/>
        </authorList>
    </citation>
    <scope>NUCLEOTIDE SEQUENCE [LARGE SCALE GENOMIC DNA]</scope>
</reference>
<keyword evidence="1" id="KW-0479">Metal-binding</keyword>
<dbReference type="PROSITE" id="PS50188">
    <property type="entry name" value="B302_SPRY"/>
    <property type="match status" value="1"/>
</dbReference>
<dbReference type="InterPro" id="IPR043136">
    <property type="entry name" value="B30.2/SPRY_sf"/>
</dbReference>
<dbReference type="GeneID" id="115573727"/>
<dbReference type="CDD" id="cd19800">
    <property type="entry name" value="Bbox2_xNF7-like"/>
    <property type="match status" value="1"/>
</dbReference>
<keyword evidence="9" id="KW-1185">Reference proteome</keyword>
<dbReference type="InterPro" id="IPR001870">
    <property type="entry name" value="B30.2/SPRY"/>
</dbReference>
<reference evidence="8" key="3">
    <citation type="submission" date="2025-09" db="UniProtKB">
        <authorList>
            <consortium name="Ensembl"/>
        </authorList>
    </citation>
    <scope>IDENTIFICATION</scope>
</reference>
<dbReference type="Pfam" id="PF15227">
    <property type="entry name" value="zf-C3HC4_4"/>
    <property type="match status" value="1"/>
</dbReference>
<dbReference type="InterPro" id="IPR000315">
    <property type="entry name" value="Znf_B-box"/>
</dbReference>
<dbReference type="PROSITE" id="PS50119">
    <property type="entry name" value="ZF_BBOX"/>
    <property type="match status" value="1"/>
</dbReference>
<evidence type="ECO:0000256" key="2">
    <source>
        <dbReference type="ARBA" id="ARBA00022771"/>
    </source>
</evidence>
<organism evidence="8 9">
    <name type="scientific">Sparus aurata</name>
    <name type="common">Gilthead sea bream</name>
    <dbReference type="NCBI Taxonomy" id="8175"/>
    <lineage>
        <taxon>Eukaryota</taxon>
        <taxon>Metazoa</taxon>
        <taxon>Chordata</taxon>
        <taxon>Craniata</taxon>
        <taxon>Vertebrata</taxon>
        <taxon>Euteleostomi</taxon>
        <taxon>Actinopterygii</taxon>
        <taxon>Neopterygii</taxon>
        <taxon>Teleostei</taxon>
        <taxon>Neoteleostei</taxon>
        <taxon>Acanthomorphata</taxon>
        <taxon>Eupercaria</taxon>
        <taxon>Spariformes</taxon>
        <taxon>Sparidae</taxon>
        <taxon>Sparus</taxon>
    </lineage>
</organism>
<dbReference type="OrthoDB" id="654191at2759"/>
<dbReference type="InterPro" id="IPR017907">
    <property type="entry name" value="Znf_RING_CS"/>
</dbReference>
<evidence type="ECO:0000259" key="5">
    <source>
        <dbReference type="PROSITE" id="PS50089"/>
    </source>
</evidence>
<dbReference type="InterPro" id="IPR003879">
    <property type="entry name" value="Butyrophylin_SPRY"/>
</dbReference>